<dbReference type="EMBL" id="LK931336">
    <property type="protein sequence ID" value="CDZ83678.1"/>
    <property type="molecule type" value="Genomic_DNA"/>
</dbReference>
<accession>A0A078LIG3</accession>
<dbReference type="AlphaFoldDB" id="A0A078LIG3"/>
<dbReference type="PANTHER" id="PTHR48090:SF1">
    <property type="entry name" value="PROPHAGE BACTOPRENOL GLUCOSYL TRANSFERASE HOMOLOG"/>
    <property type="match status" value="1"/>
</dbReference>
<dbReference type="SUPFAM" id="SSF53448">
    <property type="entry name" value="Nucleotide-diphospho-sugar transferases"/>
    <property type="match status" value="1"/>
</dbReference>
<evidence type="ECO:0000259" key="8">
    <source>
        <dbReference type="Pfam" id="PF00535"/>
    </source>
</evidence>
<feature type="domain" description="Glycosyltransferase 2-like" evidence="8">
    <location>
        <begin position="7"/>
        <end position="174"/>
    </location>
</feature>
<keyword evidence="4 7" id="KW-0812">Transmembrane</keyword>
<evidence type="ECO:0000313" key="9">
    <source>
        <dbReference type="EMBL" id="CDZ83678.1"/>
    </source>
</evidence>
<evidence type="ECO:0000256" key="2">
    <source>
        <dbReference type="ARBA" id="ARBA00022676"/>
    </source>
</evidence>
<sequence length="318" mass="35630">MKAPVLSIVVPCYNEQDVFSLCLNELSSRINEMKDKGKIDRESQIVFVDDGSKDNTWRLIEEASRGSRLVKGVKLSRNKGHQTALMAGLSSCTTSDITVSIDADLQDDTTVIEKMVDSYISGHDIVYGVRNDRTSDSFFKKFTAEAFYKVMTKLGVNQVENHADFRLLSRRALNSLLQYKEQNLYIRGLIPLIGYPSDKVYYSRHERAAGESKYPLRKMLALALEGITSFSVTPLRIVTALGFIISILSSIGVIYTLAQYFLGHTVSGWASMILAVLFIGGVQMLCLGVIGEYIGKIYIESKKRPKFFISEVTENDKE</sequence>
<evidence type="ECO:0000256" key="3">
    <source>
        <dbReference type="ARBA" id="ARBA00022679"/>
    </source>
</evidence>
<evidence type="ECO:0000256" key="6">
    <source>
        <dbReference type="ARBA" id="ARBA00023136"/>
    </source>
</evidence>
<dbReference type="GO" id="GO:0016757">
    <property type="term" value="F:glycosyltransferase activity"/>
    <property type="evidence" value="ECO:0007669"/>
    <property type="project" value="UniProtKB-KW"/>
</dbReference>
<organism evidence="9">
    <name type="scientific">Citrobacter koseri</name>
    <name type="common">Citrobacter diversus</name>
    <dbReference type="NCBI Taxonomy" id="545"/>
    <lineage>
        <taxon>Bacteria</taxon>
        <taxon>Pseudomonadati</taxon>
        <taxon>Pseudomonadota</taxon>
        <taxon>Gammaproteobacteria</taxon>
        <taxon>Enterobacterales</taxon>
        <taxon>Enterobacteriaceae</taxon>
        <taxon>Citrobacter</taxon>
    </lineage>
</organism>
<reference evidence="9" key="1">
    <citation type="submission" date="2014-06" db="EMBL/GenBank/DDBJ databases">
        <authorList>
            <person name="Urmite Genomes Urmite Genomes"/>
        </authorList>
    </citation>
    <scope>NUCLEOTIDE SEQUENCE</scope>
</reference>
<proteinExistence type="predicted"/>
<evidence type="ECO:0000256" key="4">
    <source>
        <dbReference type="ARBA" id="ARBA00022692"/>
    </source>
</evidence>
<dbReference type="PATRIC" id="fig|545.12.peg.1816"/>
<dbReference type="Pfam" id="PF00535">
    <property type="entry name" value="Glycos_transf_2"/>
    <property type="match status" value="1"/>
</dbReference>
<dbReference type="CDD" id="cd04187">
    <property type="entry name" value="DPM1_like_bac"/>
    <property type="match status" value="1"/>
</dbReference>
<feature type="transmembrane region" description="Helical" evidence="7">
    <location>
        <begin position="237"/>
        <end position="262"/>
    </location>
</feature>
<keyword evidence="2" id="KW-0328">Glycosyltransferase</keyword>
<keyword evidence="5 7" id="KW-1133">Transmembrane helix</keyword>
<dbReference type="InterPro" id="IPR029044">
    <property type="entry name" value="Nucleotide-diphossugar_trans"/>
</dbReference>
<keyword evidence="6 7" id="KW-0472">Membrane</keyword>
<comment type="subcellular location">
    <subcellularLocation>
        <location evidence="1">Membrane</location>
        <topology evidence="1">Multi-pass membrane protein</topology>
    </subcellularLocation>
</comment>
<dbReference type="RefSeq" id="WP_200024327.1">
    <property type="nucleotide sequence ID" value="NZ_JADVEN010000006.1"/>
</dbReference>
<gene>
    <name evidence="9" type="primary">ykoT</name>
    <name evidence="9" type="ORF">BN1086_01805</name>
</gene>
<dbReference type="GO" id="GO:0005886">
    <property type="term" value="C:plasma membrane"/>
    <property type="evidence" value="ECO:0007669"/>
    <property type="project" value="TreeGrafter"/>
</dbReference>
<dbReference type="InterPro" id="IPR001173">
    <property type="entry name" value="Glyco_trans_2-like"/>
</dbReference>
<dbReference type="PANTHER" id="PTHR48090">
    <property type="entry name" value="UNDECAPRENYL-PHOSPHATE 4-DEOXY-4-FORMAMIDO-L-ARABINOSE TRANSFERASE-RELATED"/>
    <property type="match status" value="1"/>
</dbReference>
<dbReference type="InterPro" id="IPR050256">
    <property type="entry name" value="Glycosyltransferase_2"/>
</dbReference>
<name>A0A078LIG3_CITKO</name>
<dbReference type="Gene3D" id="3.90.550.10">
    <property type="entry name" value="Spore Coat Polysaccharide Biosynthesis Protein SpsA, Chain A"/>
    <property type="match status" value="1"/>
</dbReference>
<protein>
    <submittedName>
        <fullName evidence="9">Putative glycosyltransferase YkoT</fullName>
    </submittedName>
</protein>
<evidence type="ECO:0000256" key="1">
    <source>
        <dbReference type="ARBA" id="ARBA00004141"/>
    </source>
</evidence>
<evidence type="ECO:0000256" key="7">
    <source>
        <dbReference type="SAM" id="Phobius"/>
    </source>
</evidence>
<feature type="transmembrane region" description="Helical" evidence="7">
    <location>
        <begin position="268"/>
        <end position="294"/>
    </location>
</feature>
<keyword evidence="3 9" id="KW-0808">Transferase</keyword>
<evidence type="ECO:0000256" key="5">
    <source>
        <dbReference type="ARBA" id="ARBA00022989"/>
    </source>
</evidence>